<evidence type="ECO:0000256" key="6">
    <source>
        <dbReference type="ARBA" id="ARBA00023136"/>
    </source>
</evidence>
<keyword evidence="3" id="KW-1003">Cell membrane</keyword>
<evidence type="ECO:0000313" key="9">
    <source>
        <dbReference type="Proteomes" id="UP000215086"/>
    </source>
</evidence>
<dbReference type="GO" id="GO:0022857">
    <property type="term" value="F:transmembrane transporter activity"/>
    <property type="evidence" value="ECO:0007669"/>
    <property type="project" value="InterPro"/>
</dbReference>
<name>A0A286RJ74_9BACT</name>
<dbReference type="Pfam" id="PF02472">
    <property type="entry name" value="ExbD"/>
    <property type="match status" value="1"/>
</dbReference>
<evidence type="ECO:0000256" key="5">
    <source>
        <dbReference type="ARBA" id="ARBA00022989"/>
    </source>
</evidence>
<evidence type="ECO:0000256" key="1">
    <source>
        <dbReference type="ARBA" id="ARBA00004162"/>
    </source>
</evidence>
<evidence type="ECO:0000256" key="7">
    <source>
        <dbReference type="RuleBase" id="RU003879"/>
    </source>
</evidence>
<keyword evidence="5" id="KW-1133">Transmembrane helix</keyword>
<dbReference type="PANTHER" id="PTHR30558">
    <property type="entry name" value="EXBD MEMBRANE COMPONENT OF PMF-DRIVEN MACROMOLECULE IMPORT SYSTEM"/>
    <property type="match status" value="1"/>
</dbReference>
<dbReference type="EMBL" id="CP018477">
    <property type="protein sequence ID" value="ASV76008.1"/>
    <property type="molecule type" value="Genomic_DNA"/>
</dbReference>
<evidence type="ECO:0000256" key="4">
    <source>
        <dbReference type="ARBA" id="ARBA00022692"/>
    </source>
</evidence>
<comment type="subcellular location">
    <subcellularLocation>
        <location evidence="1">Cell membrane</location>
        <topology evidence="1">Single-pass membrane protein</topology>
    </subcellularLocation>
    <subcellularLocation>
        <location evidence="7">Cell membrane</location>
        <topology evidence="7">Single-pass type II membrane protein</topology>
    </subcellularLocation>
</comment>
<evidence type="ECO:0000256" key="2">
    <source>
        <dbReference type="ARBA" id="ARBA00005811"/>
    </source>
</evidence>
<gene>
    <name evidence="8" type="ORF">THTE_3406</name>
</gene>
<dbReference type="Gene3D" id="3.30.420.270">
    <property type="match status" value="1"/>
</dbReference>
<dbReference type="AlphaFoldDB" id="A0A286RJ74"/>
<evidence type="ECO:0000256" key="3">
    <source>
        <dbReference type="ARBA" id="ARBA00022475"/>
    </source>
</evidence>
<proteinExistence type="inferred from homology"/>
<dbReference type="RefSeq" id="WP_095415890.1">
    <property type="nucleotide sequence ID" value="NZ_CP018477.1"/>
</dbReference>
<keyword evidence="6" id="KW-0472">Membrane</keyword>
<keyword evidence="7" id="KW-0653">Protein transport</keyword>
<protein>
    <submittedName>
        <fullName evidence="8">Biopolymer transport protein ExbD/TolR</fullName>
    </submittedName>
</protein>
<accession>A0A286RJ74</accession>
<reference evidence="8 9" key="1">
    <citation type="journal article" name="Front. Microbiol.">
        <title>Sugar Metabolism of the First Thermophilic Planctomycete Thermogutta terrifontis: Comparative Genomic and Transcriptomic Approaches.</title>
        <authorList>
            <person name="Elcheninov A.G."/>
            <person name="Menzel P."/>
            <person name="Gudbergsdottir S.R."/>
            <person name="Slesarev A.I."/>
            <person name="Kadnikov V.V."/>
            <person name="Krogh A."/>
            <person name="Bonch-Osmolovskaya E.A."/>
            <person name="Peng X."/>
            <person name="Kublanov I.V."/>
        </authorList>
    </citation>
    <scope>NUCLEOTIDE SEQUENCE [LARGE SCALE GENOMIC DNA]</scope>
    <source>
        <strain evidence="8 9">R1</strain>
    </source>
</reference>
<sequence length="146" mass="16788">MRYKRGRQIPDAEGDMTPMIDMTFQLIAFFMILINFSEGDQNQLIRLPASELAKPPDTAPAWPITLQMTARGTVFYGVDEFTMENLRPVLEVEKELISRRGGDFRNTTIIIRADRYAKTGRVQELIRLCQTVGFEKFTLRAKQESP</sequence>
<keyword evidence="7" id="KW-0813">Transport</keyword>
<dbReference type="GO" id="GO:0015031">
    <property type="term" value="P:protein transport"/>
    <property type="evidence" value="ECO:0007669"/>
    <property type="project" value="UniProtKB-KW"/>
</dbReference>
<keyword evidence="9" id="KW-1185">Reference proteome</keyword>
<dbReference type="InterPro" id="IPR003400">
    <property type="entry name" value="ExbD"/>
</dbReference>
<keyword evidence="4 7" id="KW-0812">Transmembrane</keyword>
<dbReference type="OrthoDB" id="284492at2"/>
<dbReference type="KEGG" id="ttf:THTE_3406"/>
<evidence type="ECO:0000313" key="8">
    <source>
        <dbReference type="EMBL" id="ASV76008.1"/>
    </source>
</evidence>
<comment type="similarity">
    <text evidence="2 7">Belongs to the ExbD/TolR family.</text>
</comment>
<organism evidence="8 9">
    <name type="scientific">Thermogutta terrifontis</name>
    <dbReference type="NCBI Taxonomy" id="1331910"/>
    <lineage>
        <taxon>Bacteria</taxon>
        <taxon>Pseudomonadati</taxon>
        <taxon>Planctomycetota</taxon>
        <taxon>Planctomycetia</taxon>
        <taxon>Pirellulales</taxon>
        <taxon>Thermoguttaceae</taxon>
        <taxon>Thermogutta</taxon>
    </lineage>
</organism>
<dbReference type="Proteomes" id="UP000215086">
    <property type="component" value="Chromosome"/>
</dbReference>
<dbReference type="PANTHER" id="PTHR30558:SF3">
    <property type="entry name" value="BIOPOLYMER TRANSPORT PROTEIN EXBD-RELATED"/>
    <property type="match status" value="1"/>
</dbReference>
<dbReference type="GO" id="GO:0005886">
    <property type="term" value="C:plasma membrane"/>
    <property type="evidence" value="ECO:0007669"/>
    <property type="project" value="UniProtKB-SubCell"/>
</dbReference>